<dbReference type="InterPro" id="IPR015421">
    <property type="entry name" value="PyrdxlP-dep_Trfase_major"/>
</dbReference>
<name>A0A926IU35_9FIRM</name>
<accession>A0A926IU35</accession>
<dbReference type="PROSITE" id="PS00703">
    <property type="entry name" value="OKR_DC_1"/>
    <property type="match status" value="1"/>
</dbReference>
<dbReference type="Gene3D" id="3.40.640.10">
    <property type="entry name" value="Type I PLP-dependent aspartate aminotransferase-like (Major domain)"/>
    <property type="match status" value="1"/>
</dbReference>
<dbReference type="Proteomes" id="UP000647416">
    <property type="component" value="Unassembled WGS sequence"/>
</dbReference>
<evidence type="ECO:0000313" key="8">
    <source>
        <dbReference type="Proteomes" id="UP000647416"/>
    </source>
</evidence>
<dbReference type="EMBL" id="JACRTE010000005">
    <property type="protein sequence ID" value="MBC8596353.1"/>
    <property type="molecule type" value="Genomic_DNA"/>
</dbReference>
<dbReference type="AlphaFoldDB" id="A0A926IU35"/>
<keyword evidence="5" id="KW-0456">Lyase</keyword>
<dbReference type="PANTHER" id="PTHR43277:SF4">
    <property type="entry name" value="ARGININE DECARBOXYLASE"/>
    <property type="match status" value="1"/>
</dbReference>
<dbReference type="SUPFAM" id="SSF53383">
    <property type="entry name" value="PLP-dependent transferases"/>
    <property type="match status" value="1"/>
</dbReference>
<gene>
    <name evidence="7" type="ORF">H8706_05660</name>
</gene>
<comment type="similarity">
    <text evidence="2">Belongs to the Orn/Lys/Arg decarboxylase class-I family.</text>
</comment>
<evidence type="ECO:0000313" key="7">
    <source>
        <dbReference type="EMBL" id="MBC8596353.1"/>
    </source>
</evidence>
<dbReference type="Gene3D" id="3.90.105.10">
    <property type="entry name" value="Molybdopterin biosynthesis moea protein, domain 2"/>
    <property type="match status" value="1"/>
</dbReference>
<evidence type="ECO:0000256" key="2">
    <source>
        <dbReference type="ARBA" id="ARBA00010671"/>
    </source>
</evidence>
<dbReference type="GO" id="GO:0008483">
    <property type="term" value="F:transaminase activity"/>
    <property type="evidence" value="ECO:0007669"/>
    <property type="project" value="UniProtKB-KW"/>
</dbReference>
<dbReference type="InterPro" id="IPR052357">
    <property type="entry name" value="Orn_Lys_Arg_decarboxylase-I"/>
</dbReference>
<keyword evidence="4" id="KW-0663">Pyridoxal phosphate</keyword>
<dbReference type="GO" id="GO:0016831">
    <property type="term" value="F:carboxy-lyase activity"/>
    <property type="evidence" value="ECO:0007669"/>
    <property type="project" value="UniProtKB-KW"/>
</dbReference>
<keyword evidence="7" id="KW-0808">Transferase</keyword>
<dbReference type="InterPro" id="IPR000310">
    <property type="entry name" value="Orn/Lys/Arg_deCO2ase_major_dom"/>
</dbReference>
<dbReference type="PANTHER" id="PTHR43277">
    <property type="entry name" value="ARGININE DECARBOXYLASE"/>
    <property type="match status" value="1"/>
</dbReference>
<proteinExistence type="inferred from homology"/>
<evidence type="ECO:0000256" key="4">
    <source>
        <dbReference type="ARBA" id="ARBA00022898"/>
    </source>
</evidence>
<keyword evidence="8" id="KW-1185">Reference proteome</keyword>
<dbReference type="RefSeq" id="WP_262431846.1">
    <property type="nucleotide sequence ID" value="NZ_JACRTE010000005.1"/>
</dbReference>
<dbReference type="InterPro" id="IPR008286">
    <property type="entry name" value="Prn/Lys/Arg_de-COase_C"/>
</dbReference>
<evidence type="ECO:0000256" key="1">
    <source>
        <dbReference type="ARBA" id="ARBA00001933"/>
    </source>
</evidence>
<keyword evidence="3" id="KW-0210">Decarboxylase</keyword>
<sequence>MNDKNFAEKSLFDMLDENKKIPFHMPGHKRNGAVFPTLAKLGAYCDITEIDGFDNLHNAVGILKDSMRLASKVWGSLQSFYLVNGSTCGIISAIFSCVPFGGRVICARNCHKSVYNALKMRGAKAEFINPKYDSKTGICGEISTEDVKKACENFDGASLVIITSPTYEGVISDVGAICETAHKFNVPVLVDEAHGAHLSFGNFAKSAVHCGADIVVQSLHKTLASLTQTAILHVCSPRVDTEKLHENLAVFQTSSPSYLFMASIDLLVRTLCEKKDEIFYEWQKRLDDFYKKTANLKNLEILTEKYNFCFEFDKSKIVILTHKTNISGAKLMKILRDEYNIECEMCSAKYVVAMTGMGDSDENMQKFADAILEIDKTLKPHNNSEISIYPQKFESVMTAFDAEKYDERETDFKTAENEISAEYVFAYPPGIPIIIPGEKISAEIIKITEIYNENGIELFGTKGGNGEKIHIIC</sequence>
<feature type="domain" description="Orn/Lys/Arg decarboxylases family 1 pyridoxal-P attachment site" evidence="6">
    <location>
        <begin position="216"/>
        <end position="230"/>
    </location>
</feature>
<dbReference type="InterPro" id="IPR015424">
    <property type="entry name" value="PyrdxlP-dep_Trfase"/>
</dbReference>
<organism evidence="7 8">
    <name type="scientific">Qingrenia yutianensis</name>
    <dbReference type="NCBI Taxonomy" id="2763676"/>
    <lineage>
        <taxon>Bacteria</taxon>
        <taxon>Bacillati</taxon>
        <taxon>Bacillota</taxon>
        <taxon>Clostridia</taxon>
        <taxon>Eubacteriales</taxon>
        <taxon>Oscillospiraceae</taxon>
        <taxon>Qingrenia</taxon>
    </lineage>
</organism>
<keyword evidence="7" id="KW-0032">Aminotransferase</keyword>
<protein>
    <submittedName>
        <fullName evidence="7">Aminotransferase class I/II-fold pyridoxal phosphate-dependent enzyme</fullName>
    </submittedName>
</protein>
<evidence type="ECO:0000256" key="5">
    <source>
        <dbReference type="ARBA" id="ARBA00023239"/>
    </source>
</evidence>
<evidence type="ECO:0000259" key="6">
    <source>
        <dbReference type="PROSITE" id="PS00703"/>
    </source>
</evidence>
<dbReference type="Pfam" id="PF03711">
    <property type="entry name" value="OKR_DC_1_C"/>
    <property type="match status" value="1"/>
</dbReference>
<comment type="cofactor">
    <cofactor evidence="1">
        <name>pyridoxal 5'-phosphate</name>
        <dbReference type="ChEBI" id="CHEBI:597326"/>
    </cofactor>
</comment>
<evidence type="ECO:0000256" key="3">
    <source>
        <dbReference type="ARBA" id="ARBA00022793"/>
    </source>
</evidence>
<comment type="caution">
    <text evidence="7">The sequence shown here is derived from an EMBL/GenBank/DDBJ whole genome shotgun (WGS) entry which is preliminary data.</text>
</comment>
<reference evidence="7" key="1">
    <citation type="submission" date="2020-08" db="EMBL/GenBank/DDBJ databases">
        <title>Genome public.</title>
        <authorList>
            <person name="Liu C."/>
            <person name="Sun Q."/>
        </authorList>
    </citation>
    <scope>NUCLEOTIDE SEQUENCE</scope>
    <source>
        <strain evidence="7">NSJ-50</strain>
    </source>
</reference>
<dbReference type="Pfam" id="PF01276">
    <property type="entry name" value="OKR_DC_1"/>
    <property type="match status" value="1"/>
</dbReference>